<dbReference type="Gene3D" id="2.60.40.10">
    <property type="entry name" value="Immunoglobulins"/>
    <property type="match status" value="2"/>
</dbReference>
<dbReference type="EMBL" id="JH431836">
    <property type="status" value="NOT_ANNOTATED_CDS"/>
    <property type="molecule type" value="Genomic_DNA"/>
</dbReference>
<feature type="domain" description="Alpha-2-macroglobulin bait region" evidence="4">
    <location>
        <begin position="462"/>
        <end position="596"/>
    </location>
</feature>
<dbReference type="Pfam" id="PF01835">
    <property type="entry name" value="MG2"/>
    <property type="match status" value="1"/>
</dbReference>
<dbReference type="Gene3D" id="2.60.40.2950">
    <property type="match status" value="1"/>
</dbReference>
<evidence type="ECO:0008006" key="8">
    <source>
        <dbReference type="Google" id="ProtNLM"/>
    </source>
</evidence>
<dbReference type="Proteomes" id="UP000014500">
    <property type="component" value="Unassembled WGS sequence"/>
</dbReference>
<proteinExistence type="predicted"/>
<accession>T1J445</accession>
<feature type="domain" description="Alpha-2-macroglobulin" evidence="5">
    <location>
        <begin position="744"/>
        <end position="831"/>
    </location>
</feature>
<evidence type="ECO:0000256" key="1">
    <source>
        <dbReference type="ARBA" id="ARBA00023157"/>
    </source>
</evidence>
<dbReference type="InterPro" id="IPR002172">
    <property type="entry name" value="LDrepeatLR_classA_rpt"/>
</dbReference>
<dbReference type="Gene3D" id="2.40.128.620">
    <property type="match status" value="1"/>
</dbReference>
<dbReference type="Pfam" id="PF07703">
    <property type="entry name" value="A2M_BRD"/>
    <property type="match status" value="1"/>
</dbReference>
<dbReference type="SUPFAM" id="SSF57424">
    <property type="entry name" value="LDL receptor-like module"/>
    <property type="match status" value="1"/>
</dbReference>
<dbReference type="PROSITE" id="PS50068">
    <property type="entry name" value="LDLRA_2"/>
    <property type="match status" value="1"/>
</dbReference>
<feature type="signal peptide" evidence="3">
    <location>
        <begin position="1"/>
        <end position="25"/>
    </location>
</feature>
<feature type="chain" id="PRO_5004579868" description="Alpha-2-macroglobulin bait region domain-containing protein" evidence="3">
    <location>
        <begin position="26"/>
        <end position="877"/>
    </location>
</feature>
<dbReference type="PhylomeDB" id="T1J445"/>
<dbReference type="eggNOG" id="KOG1366">
    <property type="taxonomic scope" value="Eukaryota"/>
</dbReference>
<reference evidence="7" key="1">
    <citation type="submission" date="2011-05" db="EMBL/GenBank/DDBJ databases">
        <authorList>
            <person name="Richards S.R."/>
            <person name="Qu J."/>
            <person name="Jiang H."/>
            <person name="Jhangiani S.N."/>
            <person name="Agravi P."/>
            <person name="Goodspeed R."/>
            <person name="Gross S."/>
            <person name="Mandapat C."/>
            <person name="Jackson L."/>
            <person name="Mathew T."/>
            <person name="Pu L."/>
            <person name="Thornton R."/>
            <person name="Saada N."/>
            <person name="Wilczek-Boney K.B."/>
            <person name="Lee S."/>
            <person name="Kovar C."/>
            <person name="Wu Y."/>
            <person name="Scherer S.E."/>
            <person name="Worley K.C."/>
            <person name="Muzny D.M."/>
            <person name="Gibbs R."/>
        </authorList>
    </citation>
    <scope>NUCLEOTIDE SEQUENCE</scope>
    <source>
        <strain evidence="7">Brora</strain>
    </source>
</reference>
<evidence type="ECO:0000313" key="6">
    <source>
        <dbReference type="EnsemblMetazoa" id="SMAR008374-PA"/>
    </source>
</evidence>
<feature type="disulfide bond" evidence="2">
    <location>
        <begin position="684"/>
        <end position="702"/>
    </location>
</feature>
<organism evidence="6 7">
    <name type="scientific">Strigamia maritima</name>
    <name type="common">European centipede</name>
    <name type="synonym">Geophilus maritimus</name>
    <dbReference type="NCBI Taxonomy" id="126957"/>
    <lineage>
        <taxon>Eukaryota</taxon>
        <taxon>Metazoa</taxon>
        <taxon>Ecdysozoa</taxon>
        <taxon>Arthropoda</taxon>
        <taxon>Myriapoda</taxon>
        <taxon>Chilopoda</taxon>
        <taxon>Pleurostigmophora</taxon>
        <taxon>Geophilomorpha</taxon>
        <taxon>Linotaeniidae</taxon>
        <taxon>Strigamia</taxon>
    </lineage>
</organism>
<dbReference type="Pfam" id="PF00207">
    <property type="entry name" value="A2M"/>
    <property type="match status" value="1"/>
</dbReference>
<evidence type="ECO:0000259" key="4">
    <source>
        <dbReference type="SMART" id="SM01359"/>
    </source>
</evidence>
<evidence type="ECO:0000256" key="3">
    <source>
        <dbReference type="SAM" id="SignalP"/>
    </source>
</evidence>
<protein>
    <recommendedName>
        <fullName evidence="8">Alpha-2-macroglobulin bait region domain-containing protein</fullName>
    </recommendedName>
</protein>
<comment type="caution">
    <text evidence="2">Lacks conserved residue(s) required for the propagation of feature annotation.</text>
</comment>
<dbReference type="Gene3D" id="2.60.40.1930">
    <property type="match status" value="2"/>
</dbReference>
<dbReference type="InterPro" id="IPR036055">
    <property type="entry name" value="LDL_receptor-like_sf"/>
</dbReference>
<dbReference type="InterPro" id="IPR002890">
    <property type="entry name" value="MG2"/>
</dbReference>
<dbReference type="EnsemblMetazoa" id="SMAR008374-RA">
    <property type="protein sequence ID" value="SMAR008374-PA"/>
    <property type="gene ID" value="SMAR008374"/>
</dbReference>
<dbReference type="SMART" id="SM01359">
    <property type="entry name" value="A2M_N_2"/>
    <property type="match status" value="1"/>
</dbReference>
<dbReference type="CDD" id="cd00112">
    <property type="entry name" value="LDLa"/>
    <property type="match status" value="1"/>
</dbReference>
<name>T1J445_STRMM</name>
<dbReference type="HOGENOM" id="CLU_320357_0_0_1"/>
<dbReference type="InterPro" id="IPR011625">
    <property type="entry name" value="A2M_N_BRD"/>
</dbReference>
<dbReference type="SMART" id="SM00192">
    <property type="entry name" value="LDLa"/>
    <property type="match status" value="1"/>
</dbReference>
<reference evidence="6" key="2">
    <citation type="submission" date="2015-02" db="UniProtKB">
        <authorList>
            <consortium name="EnsemblMetazoa"/>
        </authorList>
    </citation>
    <scope>IDENTIFICATION</scope>
</reference>
<dbReference type="GO" id="GO:0004866">
    <property type="term" value="F:endopeptidase inhibitor activity"/>
    <property type="evidence" value="ECO:0007669"/>
    <property type="project" value="InterPro"/>
</dbReference>
<dbReference type="PANTHER" id="PTHR11412">
    <property type="entry name" value="MACROGLOBULIN / COMPLEMENT"/>
    <property type="match status" value="1"/>
</dbReference>
<evidence type="ECO:0000256" key="2">
    <source>
        <dbReference type="PROSITE-ProRule" id="PRU00124"/>
    </source>
</evidence>
<dbReference type="InterPro" id="IPR050473">
    <property type="entry name" value="A2M/Complement_sys"/>
</dbReference>
<keyword evidence="1 2" id="KW-1015">Disulfide bond</keyword>
<dbReference type="OMA" id="ENTIRMS"/>
<evidence type="ECO:0000313" key="7">
    <source>
        <dbReference type="Proteomes" id="UP000014500"/>
    </source>
</evidence>
<keyword evidence="3" id="KW-0732">Signal</keyword>
<evidence type="ECO:0000259" key="5">
    <source>
        <dbReference type="SMART" id="SM01360"/>
    </source>
</evidence>
<keyword evidence="7" id="KW-1185">Reference proteome</keyword>
<dbReference type="InterPro" id="IPR013783">
    <property type="entry name" value="Ig-like_fold"/>
</dbReference>
<feature type="disulfide bond" evidence="2">
    <location>
        <begin position="696"/>
        <end position="711"/>
    </location>
</feature>
<dbReference type="AlphaFoldDB" id="T1J445"/>
<sequence length="877" mass="99689">MYCAILMYKWFLLIWFHLHLTNGRANIDMHPSHIIVASKTIRPGTIYQIVVNILHMEKPIHVRASISRERVQIVQAKRLMKKGESNKLLLKIPQTTIPGDYQLNVYGSMTGGTGGNLFQSSKELSFSPKFLTILIQSNRAVYNADQTIRFRTVIMTTEMKPYADPIDINILNPKGYVMKNYGSVYLNVGVGSFTYQLPLDPNRGWWTIQVVAQTQVEEKRIYVEKYYMQRTEVYIQTPDTVMDTDEAITGTMFGWYLNNAPVLGNATIRVYVTPPQQFYKQAESLHALQDYVEQFNGNYELNIKLADLENLVSPLAGSVVTIEGSLTDQRLELFCVGYSKTRIIDGNVRMKFLGSHPLFFKSGMPFKTYLVISYADEAPLSESKLQDSTLHISRLVTHANGGSTRLVEIHDKFPNDGLYTLQFVVPENTIRMSIKAVYKDNEEMTTADLLLFPYYSLDTRSLFVYTSTKNALVGEYLIIHVRSNFYMKHFFYLVVSKGIIIHSGVETVDALRMPIKTIAIPVSSEMPPTCNVVVYHVTRDGVVISDSMRVPINPINKAKFTFELNNRKDKTGNTLEYCILTEPGDQIAVSAHDFDTSCVNCGQEITKASVLESLHSFDADHWRTSKILRASRDHKSDQLFFYDSSGFGGNDEDTFTQTGLEIITDAIIASSSMLCGNDSSYISCQDGSCFLATKVCDGEIDCRNGFDESNCSSPISEDFNIYEFRISRFSHFDQFYDMADGDWAWFDYNSNGFDAFNQRVPNRGSKWIIYAFHSNKDTGFSILQDSLLYDGTKQFCISVEMPTLCRRGEQIGIRVELFNFGETELFVTVVLMASDSYQFVHVEEKGQVRSYDARTSSGEHQHLVWVLIYGHTIHQIN</sequence>
<dbReference type="InterPro" id="IPR001599">
    <property type="entry name" value="Macroglobln_a2"/>
</dbReference>
<dbReference type="STRING" id="126957.T1J445"/>
<dbReference type="PANTHER" id="PTHR11412:SF172">
    <property type="entry name" value="LD23292P"/>
    <property type="match status" value="1"/>
</dbReference>
<dbReference type="SMART" id="SM01360">
    <property type="entry name" value="A2M"/>
    <property type="match status" value="1"/>
</dbReference>